<dbReference type="InterPro" id="IPR043502">
    <property type="entry name" value="DNA/RNA_pol_sf"/>
</dbReference>
<evidence type="ECO:0000313" key="1">
    <source>
        <dbReference type="EMBL" id="KAK9736121.1"/>
    </source>
</evidence>
<dbReference type="EMBL" id="JASPKY010000118">
    <property type="protein sequence ID" value="KAK9736121.1"/>
    <property type="molecule type" value="Genomic_DNA"/>
</dbReference>
<protein>
    <recommendedName>
        <fullName evidence="3">Reverse transcriptase</fullName>
    </recommendedName>
</protein>
<evidence type="ECO:0000313" key="2">
    <source>
        <dbReference type="Proteomes" id="UP001458880"/>
    </source>
</evidence>
<dbReference type="SUPFAM" id="SSF56672">
    <property type="entry name" value="DNA/RNA polymerases"/>
    <property type="match status" value="1"/>
</dbReference>
<name>A0AAW1LPH0_POPJA</name>
<dbReference type="PANTHER" id="PTHR24559">
    <property type="entry name" value="TRANSPOSON TY3-I GAG-POL POLYPROTEIN"/>
    <property type="match status" value="1"/>
</dbReference>
<evidence type="ECO:0008006" key="3">
    <source>
        <dbReference type="Google" id="ProtNLM"/>
    </source>
</evidence>
<comment type="caution">
    <text evidence="1">The sequence shown here is derived from an EMBL/GenBank/DDBJ whole genome shotgun (WGS) entry which is preliminary data.</text>
</comment>
<dbReference type="Gene3D" id="3.10.10.10">
    <property type="entry name" value="HIV Type 1 Reverse Transcriptase, subunit A, domain 1"/>
    <property type="match status" value="1"/>
</dbReference>
<dbReference type="PANTHER" id="PTHR24559:SF448">
    <property type="entry name" value="RNA-DIRECTED DNA POLYMERASE"/>
    <property type="match status" value="1"/>
</dbReference>
<accession>A0AAW1LPH0</accession>
<reference evidence="1 2" key="1">
    <citation type="journal article" date="2024" name="BMC Genomics">
        <title>De novo assembly and annotation of Popillia japonica's genome with initial clues to its potential as an invasive pest.</title>
        <authorList>
            <person name="Cucini C."/>
            <person name="Boschi S."/>
            <person name="Funari R."/>
            <person name="Cardaioli E."/>
            <person name="Iannotti N."/>
            <person name="Marturano G."/>
            <person name="Paoli F."/>
            <person name="Bruttini M."/>
            <person name="Carapelli A."/>
            <person name="Frati F."/>
            <person name="Nardi F."/>
        </authorList>
    </citation>
    <scope>NUCLEOTIDE SEQUENCE [LARGE SCALE GENOMIC DNA]</scope>
    <source>
        <strain evidence="1">DMR45628</strain>
    </source>
</reference>
<proteinExistence type="predicted"/>
<gene>
    <name evidence="1" type="ORF">QE152_g12774</name>
</gene>
<dbReference type="InterPro" id="IPR053134">
    <property type="entry name" value="RNA-dir_DNA_polymerase"/>
</dbReference>
<keyword evidence="2" id="KW-1185">Reference proteome</keyword>
<sequence length="110" mass="12750">MINKEERNAIQKICAKYADVFLLENDPVTVPDIIKETITLKKEETITLKKDARPVYVKRYRLPYSQKAEIDKQISKMLADGIIEETKSSWSSPILVVPKKSEFERLLIII</sequence>
<organism evidence="1 2">
    <name type="scientific">Popillia japonica</name>
    <name type="common">Japanese beetle</name>
    <dbReference type="NCBI Taxonomy" id="7064"/>
    <lineage>
        <taxon>Eukaryota</taxon>
        <taxon>Metazoa</taxon>
        <taxon>Ecdysozoa</taxon>
        <taxon>Arthropoda</taxon>
        <taxon>Hexapoda</taxon>
        <taxon>Insecta</taxon>
        <taxon>Pterygota</taxon>
        <taxon>Neoptera</taxon>
        <taxon>Endopterygota</taxon>
        <taxon>Coleoptera</taxon>
        <taxon>Polyphaga</taxon>
        <taxon>Scarabaeiformia</taxon>
        <taxon>Scarabaeidae</taxon>
        <taxon>Rutelinae</taxon>
        <taxon>Popillia</taxon>
    </lineage>
</organism>
<dbReference type="Proteomes" id="UP001458880">
    <property type="component" value="Unassembled WGS sequence"/>
</dbReference>
<dbReference type="AlphaFoldDB" id="A0AAW1LPH0"/>
<dbReference type="GO" id="GO:0071897">
    <property type="term" value="P:DNA biosynthetic process"/>
    <property type="evidence" value="ECO:0007669"/>
    <property type="project" value="UniProtKB-ARBA"/>
</dbReference>